<evidence type="ECO:0000313" key="17">
    <source>
        <dbReference type="Proteomes" id="UP000838100"/>
    </source>
</evidence>
<dbReference type="PANTHER" id="PTHR32552">
    <property type="entry name" value="FERRICHROME IRON RECEPTOR-RELATED"/>
    <property type="match status" value="1"/>
</dbReference>
<evidence type="ECO:0000256" key="11">
    <source>
        <dbReference type="PROSITE-ProRule" id="PRU01360"/>
    </source>
</evidence>
<feature type="chain" id="PRO_5047002872" evidence="13">
    <location>
        <begin position="28"/>
        <end position="713"/>
    </location>
</feature>
<feature type="domain" description="TonB-dependent receptor plug" evidence="15">
    <location>
        <begin position="48"/>
        <end position="157"/>
    </location>
</feature>
<dbReference type="EMBL" id="CAKLPX010000001">
    <property type="protein sequence ID" value="CAH0990574.1"/>
    <property type="molecule type" value="Genomic_DNA"/>
</dbReference>
<dbReference type="PROSITE" id="PS52016">
    <property type="entry name" value="TONB_DEPENDENT_REC_3"/>
    <property type="match status" value="1"/>
</dbReference>
<keyword evidence="16" id="KW-0675">Receptor</keyword>
<dbReference type="SUPFAM" id="SSF56935">
    <property type="entry name" value="Porins"/>
    <property type="match status" value="1"/>
</dbReference>
<proteinExistence type="inferred from homology"/>
<keyword evidence="10 11" id="KW-0998">Cell outer membrane</keyword>
<name>A0ABN8EF12_9GAMM</name>
<dbReference type="Proteomes" id="UP000838100">
    <property type="component" value="Unassembled WGS sequence"/>
</dbReference>
<evidence type="ECO:0000313" key="16">
    <source>
        <dbReference type="EMBL" id="CAH0990574.1"/>
    </source>
</evidence>
<accession>A0ABN8EF12</accession>
<dbReference type="InterPro" id="IPR012910">
    <property type="entry name" value="Plug_dom"/>
</dbReference>
<comment type="caution">
    <text evidence="16">The sequence shown here is derived from an EMBL/GenBank/DDBJ whole genome shotgun (WGS) entry which is preliminary data.</text>
</comment>
<evidence type="ECO:0000256" key="9">
    <source>
        <dbReference type="ARBA" id="ARBA00023136"/>
    </source>
</evidence>
<evidence type="ECO:0000256" key="5">
    <source>
        <dbReference type="ARBA" id="ARBA00022692"/>
    </source>
</evidence>
<dbReference type="Pfam" id="PF07715">
    <property type="entry name" value="Plug"/>
    <property type="match status" value="1"/>
</dbReference>
<comment type="subcellular location">
    <subcellularLocation>
        <location evidence="1 11">Cell outer membrane</location>
        <topology evidence="1 11">Multi-pass membrane protein</topology>
    </subcellularLocation>
</comment>
<dbReference type="RefSeq" id="WP_237443256.1">
    <property type="nucleotide sequence ID" value="NZ_CAKLPX010000001.1"/>
</dbReference>
<keyword evidence="5 11" id="KW-0812">Transmembrane</keyword>
<keyword evidence="9 11" id="KW-0472">Membrane</keyword>
<keyword evidence="13" id="KW-0732">Signal</keyword>
<evidence type="ECO:0000256" key="7">
    <source>
        <dbReference type="ARBA" id="ARBA00023065"/>
    </source>
</evidence>
<evidence type="ECO:0000259" key="15">
    <source>
        <dbReference type="Pfam" id="PF07715"/>
    </source>
</evidence>
<keyword evidence="3 11" id="KW-1134">Transmembrane beta strand</keyword>
<dbReference type="InterPro" id="IPR039426">
    <property type="entry name" value="TonB-dep_rcpt-like"/>
</dbReference>
<feature type="domain" description="TonB-dependent receptor-like beta-barrel" evidence="14">
    <location>
        <begin position="244"/>
        <end position="679"/>
    </location>
</feature>
<sequence>MLPFFTRKPLAAVIAMASVGLTSAAMAQNNTPALEEVVVTAEKREASLQDTPISIAAFDQTELDKYRIENIGDLEGMTPNLSITPFPTSRSSLVVFIRGIGNNDSQTTQDPAVGIYMDGVYVGRSTGLTTDVAALERIEILRGPQGTLYGRNTTGGAINYVTTKPTQEFGFQQKVSGGNNDYWQSVTTVDSGEVIDGLTSKLTFLKSHNGGWVENTGSGNDFGEEEKTAGRVAISFAPTEELSFDYGYDYSENTGPQQFYQTTWSSVGPYQAKRQDKGAWAEDVEDSNTKVYGHSLTASYDLGAAVIKSITAYRNLDESIIQDYSGQSFAPGFRVNIDVNHEQWSQEFQLLGDIGDNINYVTGLYYYKEKALEQEYDTAPLPPTYAVGVVENRYIQSRNEALAAYGQMTYSFNEMIDLTAGLRYTEDKREASKDSINFTQQHSGSETYSNINPSLTLNVHWMDDVSTYAKVVNGYKSGGFNARSTEEGFQKPFDEEELWSYELGLKSMLLDDRVRLNAAVFYNDYSNMQIQQITDNTKIFLTDVFNAGEATTQGIELDVTAMIIEGLSVTANYAYLDAEFDKVSDGQSGADVTSSYTMPYAPENSYNISLDHTLAIGDMTLASSLNYNWRDVQFGTAANPDMEGFKIDSYGLLNGRVQLSGVKIAGDSELEFGLWGKNLADEEYIVHTISQGVMHNGYFGEPLSYGLDVTFNY</sequence>
<evidence type="ECO:0000256" key="1">
    <source>
        <dbReference type="ARBA" id="ARBA00004571"/>
    </source>
</evidence>
<reference evidence="16" key="1">
    <citation type="submission" date="2021-12" db="EMBL/GenBank/DDBJ databases">
        <authorList>
            <person name="Rodrigo-Torres L."/>
            <person name="Arahal R. D."/>
            <person name="Lucena T."/>
        </authorList>
    </citation>
    <scope>NUCLEOTIDE SEQUENCE</scope>
    <source>
        <strain evidence="16">CECT 8267</strain>
    </source>
</reference>
<evidence type="ECO:0000256" key="6">
    <source>
        <dbReference type="ARBA" id="ARBA00023004"/>
    </source>
</evidence>
<evidence type="ECO:0000256" key="8">
    <source>
        <dbReference type="ARBA" id="ARBA00023077"/>
    </source>
</evidence>
<evidence type="ECO:0000256" key="2">
    <source>
        <dbReference type="ARBA" id="ARBA00022448"/>
    </source>
</evidence>
<dbReference type="PANTHER" id="PTHR32552:SF81">
    <property type="entry name" value="TONB-DEPENDENT OUTER MEMBRANE RECEPTOR"/>
    <property type="match status" value="1"/>
</dbReference>
<evidence type="ECO:0000259" key="14">
    <source>
        <dbReference type="Pfam" id="PF00593"/>
    </source>
</evidence>
<dbReference type="Pfam" id="PF00593">
    <property type="entry name" value="TonB_dep_Rec_b-barrel"/>
    <property type="match status" value="1"/>
</dbReference>
<organism evidence="16 17">
    <name type="scientific">Sinobacterium norvegicum</name>
    <dbReference type="NCBI Taxonomy" id="1641715"/>
    <lineage>
        <taxon>Bacteria</taxon>
        <taxon>Pseudomonadati</taxon>
        <taxon>Pseudomonadota</taxon>
        <taxon>Gammaproteobacteria</taxon>
        <taxon>Cellvibrionales</taxon>
        <taxon>Spongiibacteraceae</taxon>
        <taxon>Sinobacterium</taxon>
    </lineage>
</organism>
<dbReference type="InterPro" id="IPR000531">
    <property type="entry name" value="Beta-barrel_TonB"/>
</dbReference>
<dbReference type="CDD" id="cd01347">
    <property type="entry name" value="ligand_gated_channel"/>
    <property type="match status" value="1"/>
</dbReference>
<protein>
    <submittedName>
        <fullName evidence="16">Pesticin receptor</fullName>
    </submittedName>
</protein>
<evidence type="ECO:0000256" key="12">
    <source>
        <dbReference type="RuleBase" id="RU003357"/>
    </source>
</evidence>
<evidence type="ECO:0000256" key="10">
    <source>
        <dbReference type="ARBA" id="ARBA00023237"/>
    </source>
</evidence>
<evidence type="ECO:0000256" key="4">
    <source>
        <dbReference type="ARBA" id="ARBA00022496"/>
    </source>
</evidence>
<keyword evidence="6" id="KW-0408">Iron</keyword>
<keyword evidence="17" id="KW-1185">Reference proteome</keyword>
<keyword evidence="8 12" id="KW-0798">TonB box</keyword>
<comment type="similarity">
    <text evidence="11 12">Belongs to the TonB-dependent receptor family.</text>
</comment>
<evidence type="ECO:0000256" key="3">
    <source>
        <dbReference type="ARBA" id="ARBA00022452"/>
    </source>
</evidence>
<feature type="signal peptide" evidence="13">
    <location>
        <begin position="1"/>
        <end position="27"/>
    </location>
</feature>
<evidence type="ECO:0000256" key="13">
    <source>
        <dbReference type="SAM" id="SignalP"/>
    </source>
</evidence>
<dbReference type="Gene3D" id="2.40.170.20">
    <property type="entry name" value="TonB-dependent receptor, beta-barrel domain"/>
    <property type="match status" value="1"/>
</dbReference>
<gene>
    <name evidence="16" type="primary">fyuA_1</name>
    <name evidence="16" type="ORF">SIN8267_00667</name>
</gene>
<dbReference type="InterPro" id="IPR036942">
    <property type="entry name" value="Beta-barrel_TonB_sf"/>
</dbReference>
<keyword evidence="7" id="KW-0406">Ion transport</keyword>
<keyword evidence="4" id="KW-0410">Iron transport</keyword>
<keyword evidence="2 11" id="KW-0813">Transport</keyword>